<comment type="caution">
    <text evidence="3">The sequence shown here is derived from an EMBL/GenBank/DDBJ whole genome shotgun (WGS) entry which is preliminary data.</text>
</comment>
<feature type="domain" description="AB hydrolase-1" evidence="2">
    <location>
        <begin position="58"/>
        <end position="281"/>
    </location>
</feature>
<proteinExistence type="predicted"/>
<keyword evidence="3" id="KW-0378">Hydrolase</keyword>
<accession>A0A8J3XYV7</accession>
<dbReference type="AlphaFoldDB" id="A0A8J3XYV7"/>
<gene>
    <name evidence="3" type="ORF">Pth03_62350</name>
</gene>
<dbReference type="Pfam" id="PF12697">
    <property type="entry name" value="Abhydrolase_6"/>
    <property type="match status" value="1"/>
</dbReference>
<dbReference type="InterPro" id="IPR052897">
    <property type="entry name" value="Sec-Metab_Biosynth_Hydrolase"/>
</dbReference>
<dbReference type="PANTHER" id="PTHR37017">
    <property type="entry name" value="AB HYDROLASE-1 DOMAIN-CONTAINING PROTEIN-RELATED"/>
    <property type="match status" value="1"/>
</dbReference>
<dbReference type="RefSeq" id="WP_203947962.1">
    <property type="nucleotide sequence ID" value="NZ_BOOR01000056.1"/>
</dbReference>
<dbReference type="InterPro" id="IPR000073">
    <property type="entry name" value="AB_hydrolase_1"/>
</dbReference>
<dbReference type="SUPFAM" id="SSF53474">
    <property type="entry name" value="alpha/beta-Hydrolases"/>
    <property type="match status" value="1"/>
</dbReference>
<keyword evidence="4" id="KW-1185">Reference proteome</keyword>
<feature type="signal peptide" evidence="1">
    <location>
        <begin position="1"/>
        <end position="39"/>
    </location>
</feature>
<evidence type="ECO:0000313" key="4">
    <source>
        <dbReference type="Proteomes" id="UP000605992"/>
    </source>
</evidence>
<dbReference type="Gene3D" id="3.40.50.1820">
    <property type="entry name" value="alpha/beta hydrolase"/>
    <property type="match status" value="1"/>
</dbReference>
<dbReference type="EMBL" id="BOOR01000056">
    <property type="protein sequence ID" value="GII57846.1"/>
    <property type="molecule type" value="Genomic_DNA"/>
</dbReference>
<keyword evidence="1" id="KW-0732">Signal</keyword>
<reference evidence="3" key="1">
    <citation type="submission" date="2021-01" db="EMBL/GenBank/DDBJ databases">
        <title>Whole genome shotgun sequence of Planotetraspora thailandica NBRC 104271.</title>
        <authorList>
            <person name="Komaki H."/>
            <person name="Tamura T."/>
        </authorList>
    </citation>
    <scope>NUCLEOTIDE SEQUENCE</scope>
    <source>
        <strain evidence="3">NBRC 104271</strain>
    </source>
</reference>
<sequence length="293" mass="30386">MFVNRIARGLGRHRLRYAVAATAAAAAVAIPLGLTPATAATAYTPATHTAPTHVKPTIVLVHGAWADASSWSGEVTRLQADGYTVAVAPNPLRGLSDDTDYLRDYLASITGPIVLVGHSYGGAVITNAATGNPNVKALVYVDAYIPDEGDTVADLSGPDSALAPGASNPASVFKLVDYPNAPDNIYDTYVLPDVFVRAFAGDLSPAKGAQLAASQSPTSLLALGLHSGPPAWKTIPAWDLIGTNDKIIPVAQQIEMAKNAGAHTQKFTASHLGIISQPATVTKFIEQAACSVR</sequence>
<dbReference type="InterPro" id="IPR029058">
    <property type="entry name" value="AB_hydrolase_fold"/>
</dbReference>
<dbReference type="Proteomes" id="UP000605992">
    <property type="component" value="Unassembled WGS sequence"/>
</dbReference>
<feature type="chain" id="PRO_5035224753" evidence="1">
    <location>
        <begin position="40"/>
        <end position="293"/>
    </location>
</feature>
<name>A0A8J3XYV7_9ACTN</name>
<evidence type="ECO:0000256" key="1">
    <source>
        <dbReference type="SAM" id="SignalP"/>
    </source>
</evidence>
<dbReference type="GO" id="GO:0016787">
    <property type="term" value="F:hydrolase activity"/>
    <property type="evidence" value="ECO:0007669"/>
    <property type="project" value="UniProtKB-KW"/>
</dbReference>
<evidence type="ECO:0000259" key="2">
    <source>
        <dbReference type="Pfam" id="PF12697"/>
    </source>
</evidence>
<protein>
    <submittedName>
        <fullName evidence="3">Alpha/beta hydrolase</fullName>
    </submittedName>
</protein>
<organism evidence="3 4">
    <name type="scientific">Planotetraspora thailandica</name>
    <dbReference type="NCBI Taxonomy" id="487172"/>
    <lineage>
        <taxon>Bacteria</taxon>
        <taxon>Bacillati</taxon>
        <taxon>Actinomycetota</taxon>
        <taxon>Actinomycetes</taxon>
        <taxon>Streptosporangiales</taxon>
        <taxon>Streptosporangiaceae</taxon>
        <taxon>Planotetraspora</taxon>
    </lineage>
</organism>
<evidence type="ECO:0000313" key="3">
    <source>
        <dbReference type="EMBL" id="GII57846.1"/>
    </source>
</evidence>
<dbReference type="PANTHER" id="PTHR37017:SF11">
    <property type="entry name" value="ESTERASE_LIPASE_THIOESTERASE DOMAIN-CONTAINING PROTEIN"/>
    <property type="match status" value="1"/>
</dbReference>